<dbReference type="Proteomes" id="UP000594262">
    <property type="component" value="Unplaced"/>
</dbReference>
<evidence type="ECO:0000313" key="2">
    <source>
        <dbReference type="Proteomes" id="UP000594262"/>
    </source>
</evidence>
<protein>
    <submittedName>
        <fullName evidence="1">Uncharacterized protein</fullName>
    </submittedName>
</protein>
<dbReference type="AlphaFoldDB" id="A0A7M5WUM7"/>
<organism evidence="1 2">
    <name type="scientific">Clytia hemisphaerica</name>
    <dbReference type="NCBI Taxonomy" id="252671"/>
    <lineage>
        <taxon>Eukaryota</taxon>
        <taxon>Metazoa</taxon>
        <taxon>Cnidaria</taxon>
        <taxon>Hydrozoa</taxon>
        <taxon>Hydroidolina</taxon>
        <taxon>Leptothecata</taxon>
        <taxon>Obeliida</taxon>
        <taxon>Clytiidae</taxon>
        <taxon>Clytia</taxon>
    </lineage>
</organism>
<name>A0A7M5WUM7_9CNID</name>
<sequence length="116" mass="13877">MEKDLKTKGFCIVKDIFTLEEINILKSKYDICEQEVHRICQENPSEPYDFVQLFDKETIVKMKSYCDSSIIETAKGRYDVRIQTVKDQFKALPDQNMFTEKICMRHWNFANKFTFQ</sequence>
<accession>A0A7M5WUM7</accession>
<keyword evidence="2" id="KW-1185">Reference proteome</keyword>
<evidence type="ECO:0000313" key="1">
    <source>
        <dbReference type="EnsemblMetazoa" id="CLYHEMP013403.1"/>
    </source>
</evidence>
<proteinExistence type="predicted"/>
<dbReference type="EnsemblMetazoa" id="CLYHEMT013403.1">
    <property type="protein sequence ID" value="CLYHEMP013403.1"/>
    <property type="gene ID" value="CLYHEMG013403"/>
</dbReference>
<reference evidence="1" key="1">
    <citation type="submission" date="2021-01" db="UniProtKB">
        <authorList>
            <consortium name="EnsemblMetazoa"/>
        </authorList>
    </citation>
    <scope>IDENTIFICATION</scope>
</reference>